<dbReference type="InterPro" id="IPR016181">
    <property type="entry name" value="Acyl_CoA_acyltransferase"/>
</dbReference>
<name>A0ABZ1E4D7_9RHOB</name>
<gene>
    <name evidence="2" type="ORF">RPE78_05405</name>
</gene>
<dbReference type="PROSITE" id="PS51186">
    <property type="entry name" value="GNAT"/>
    <property type="match status" value="1"/>
</dbReference>
<dbReference type="RefSeq" id="WP_339108470.1">
    <property type="nucleotide sequence ID" value="NZ_CP135443.1"/>
</dbReference>
<dbReference type="Gene3D" id="3.40.630.30">
    <property type="match status" value="1"/>
</dbReference>
<protein>
    <submittedName>
        <fullName evidence="2">GNAT family N-acetyltransferase</fullName>
        <ecNumber evidence="2">2.3.1.-</ecNumber>
    </submittedName>
</protein>
<keyword evidence="2" id="KW-0808">Transferase</keyword>
<dbReference type="EMBL" id="CP135443">
    <property type="protein sequence ID" value="WRY34726.1"/>
    <property type="molecule type" value="Genomic_DNA"/>
</dbReference>
<accession>A0ABZ1E4D7</accession>
<dbReference type="Pfam" id="PF13527">
    <property type="entry name" value="Acetyltransf_9"/>
    <property type="match status" value="1"/>
</dbReference>
<dbReference type="InterPro" id="IPR000182">
    <property type="entry name" value="GNAT_dom"/>
</dbReference>
<dbReference type="Proteomes" id="UP001623290">
    <property type="component" value="Chromosome"/>
</dbReference>
<sequence>MRIDPNKITLRTASAEDDDAALTGLLNEAFPGFFEERSFFKQEPHQRVLAFQGPTLVGQIGIDRRVISIEGTPYRIIGLIDLCVTPKARRQGIGRALVQAAEALGQDREFAILFSDSPEIYRAWGYRPLPAAPMRWLAIDELRSHAVIEGEMSDVLLVKPLGTRKWPPGMIDLLGYMF</sequence>
<proteinExistence type="predicted"/>
<organism evidence="2 3">
    <name type="scientific">Thioclava litoralis</name>
    <dbReference type="NCBI Taxonomy" id="3076557"/>
    <lineage>
        <taxon>Bacteria</taxon>
        <taxon>Pseudomonadati</taxon>
        <taxon>Pseudomonadota</taxon>
        <taxon>Alphaproteobacteria</taxon>
        <taxon>Rhodobacterales</taxon>
        <taxon>Paracoccaceae</taxon>
        <taxon>Thioclava</taxon>
    </lineage>
</organism>
<dbReference type="SUPFAM" id="SSF55729">
    <property type="entry name" value="Acyl-CoA N-acyltransferases (Nat)"/>
    <property type="match status" value="1"/>
</dbReference>
<dbReference type="GO" id="GO:0016746">
    <property type="term" value="F:acyltransferase activity"/>
    <property type="evidence" value="ECO:0007669"/>
    <property type="project" value="UniProtKB-KW"/>
</dbReference>
<evidence type="ECO:0000313" key="2">
    <source>
        <dbReference type="EMBL" id="WRY34726.1"/>
    </source>
</evidence>
<evidence type="ECO:0000259" key="1">
    <source>
        <dbReference type="PROSITE" id="PS51186"/>
    </source>
</evidence>
<keyword evidence="2" id="KW-0012">Acyltransferase</keyword>
<evidence type="ECO:0000313" key="3">
    <source>
        <dbReference type="Proteomes" id="UP001623290"/>
    </source>
</evidence>
<feature type="domain" description="N-acetyltransferase" evidence="1">
    <location>
        <begin position="8"/>
        <end position="162"/>
    </location>
</feature>
<reference evidence="2 3" key="1">
    <citation type="submission" date="2023-09" db="EMBL/GenBank/DDBJ databases">
        <title>Thioclava shenzhenensis sp. nov., a multidrug resistant bacteria-antagonizing species isolated from coastal seawater.</title>
        <authorList>
            <person name="Long M."/>
        </authorList>
    </citation>
    <scope>NUCLEOTIDE SEQUENCE [LARGE SCALE GENOMIC DNA]</scope>
    <source>
        <strain evidence="2 3">FTW29</strain>
    </source>
</reference>
<keyword evidence="3" id="KW-1185">Reference proteome</keyword>
<dbReference type="CDD" id="cd04301">
    <property type="entry name" value="NAT_SF"/>
    <property type="match status" value="1"/>
</dbReference>
<dbReference type="EC" id="2.3.1.-" evidence="2"/>